<organism evidence="1 2">
    <name type="scientific">Salmonella enterica subsp. enterica serovar Uganda str. R8-3404</name>
    <dbReference type="NCBI Taxonomy" id="913083"/>
    <lineage>
        <taxon>Bacteria</taxon>
        <taxon>Pseudomonadati</taxon>
        <taxon>Pseudomonadota</taxon>
        <taxon>Gammaproteobacteria</taxon>
        <taxon>Enterobacterales</taxon>
        <taxon>Enterobacteriaceae</taxon>
        <taxon>Salmonella</taxon>
    </lineage>
</organism>
<evidence type="ECO:0000313" key="2">
    <source>
        <dbReference type="Proteomes" id="UP000003915"/>
    </source>
</evidence>
<proteinExistence type="predicted"/>
<dbReference type="AlphaFoldDB" id="A0A6C8H6I8"/>
<accession>A0A6C8H6I8</accession>
<reference evidence="1 2" key="1">
    <citation type="journal article" date="2011" name="BMC Genomics">
        <title>Genome sequencing reveals diversification of virulence factor content and possible host adaptation in distinct subpopulations of Salmonella enterica.</title>
        <authorList>
            <person name="den Bakker H.C."/>
            <person name="Moreno Switt A.I."/>
            <person name="Govoni G."/>
            <person name="Cummings C.A."/>
            <person name="Ranieri M.L."/>
            <person name="Degoricija L."/>
            <person name="Hoelzer K."/>
            <person name="Rodriguez-Rivera L.D."/>
            <person name="Brown S."/>
            <person name="Bolchacova E."/>
            <person name="Furtado M.R."/>
            <person name="Wiedmann M."/>
        </authorList>
    </citation>
    <scope>NUCLEOTIDE SEQUENCE [LARGE SCALE GENOMIC DNA]</scope>
    <source>
        <strain evidence="1 2">R8-3404</strain>
    </source>
</reference>
<gene>
    <name evidence="1" type="ORF">LTSEUGA_0526</name>
</gene>
<dbReference type="Proteomes" id="UP000003915">
    <property type="component" value="Unassembled WGS sequence"/>
</dbReference>
<dbReference type="EMBL" id="AFCV01000139">
    <property type="protein sequence ID" value="EHC95975.1"/>
    <property type="molecule type" value="Genomic_DNA"/>
</dbReference>
<protein>
    <submittedName>
        <fullName evidence="1">Uncharacterized protein</fullName>
    </submittedName>
</protein>
<evidence type="ECO:0000313" key="1">
    <source>
        <dbReference type="EMBL" id="EHC95975.1"/>
    </source>
</evidence>
<sequence length="49" mass="5434">MAGKAPLLGCRQPLALFPFLRCDAQPELHIDHTERSNLSPLLPEAIYCS</sequence>
<comment type="caution">
    <text evidence="1">The sequence shown here is derived from an EMBL/GenBank/DDBJ whole genome shotgun (WGS) entry which is preliminary data.</text>
</comment>
<name>A0A6C8H6I8_SALET</name>